<dbReference type="SUPFAM" id="SSF54593">
    <property type="entry name" value="Glyoxalase/Bleomycin resistance protein/Dihydroxybiphenyl dioxygenase"/>
    <property type="match status" value="1"/>
</dbReference>
<feature type="domain" description="VOC" evidence="1">
    <location>
        <begin position="5"/>
        <end position="126"/>
    </location>
</feature>
<dbReference type="EMBL" id="JABFAJ010000003">
    <property type="protein sequence ID" value="NNU26434.1"/>
    <property type="molecule type" value="Genomic_DNA"/>
</dbReference>
<evidence type="ECO:0000259" key="1">
    <source>
        <dbReference type="PROSITE" id="PS51819"/>
    </source>
</evidence>
<protein>
    <submittedName>
        <fullName evidence="2">VOC family protein</fullName>
    </submittedName>
</protein>
<dbReference type="InterPro" id="IPR004360">
    <property type="entry name" value="Glyas_Fos-R_dOase_dom"/>
</dbReference>
<dbReference type="Gene3D" id="3.10.180.10">
    <property type="entry name" value="2,3-Dihydroxybiphenyl 1,2-Dioxygenase, domain 1"/>
    <property type="match status" value="1"/>
</dbReference>
<dbReference type="Pfam" id="PF00903">
    <property type="entry name" value="Glyoxalase"/>
    <property type="match status" value="1"/>
</dbReference>
<dbReference type="PROSITE" id="PS51819">
    <property type="entry name" value="VOC"/>
    <property type="match status" value="1"/>
</dbReference>
<dbReference type="Proteomes" id="UP000557204">
    <property type="component" value="Unassembled WGS sequence"/>
</dbReference>
<reference evidence="2 3" key="1">
    <citation type="submission" date="2020-05" db="EMBL/GenBank/DDBJ databases">
        <title>Genome sequence of Isoptericola sp. JC619 isolated from Chilika lagoon, India.</title>
        <authorList>
            <person name="Kumar D."/>
            <person name="Appam K."/>
            <person name="Gandham S."/>
            <person name="Uppada J."/>
            <person name="Sasikala C."/>
            <person name="Venkata Ramana C."/>
        </authorList>
    </citation>
    <scope>NUCLEOTIDE SEQUENCE [LARGE SCALE GENOMIC DNA]</scope>
    <source>
        <strain evidence="2 3">JC619</strain>
    </source>
</reference>
<organism evidence="2 3">
    <name type="scientific">Isoptericola sediminis</name>
    <dbReference type="NCBI Taxonomy" id="2733572"/>
    <lineage>
        <taxon>Bacteria</taxon>
        <taxon>Bacillati</taxon>
        <taxon>Actinomycetota</taxon>
        <taxon>Actinomycetes</taxon>
        <taxon>Micrococcales</taxon>
        <taxon>Promicromonosporaceae</taxon>
        <taxon>Isoptericola</taxon>
    </lineage>
</organism>
<dbReference type="RefSeq" id="WP_171245914.1">
    <property type="nucleotide sequence ID" value="NZ_JABFAJ010000003.1"/>
</dbReference>
<dbReference type="AlphaFoldDB" id="A0A849JV02"/>
<proteinExistence type="predicted"/>
<keyword evidence="3" id="KW-1185">Reference proteome</keyword>
<evidence type="ECO:0000313" key="3">
    <source>
        <dbReference type="Proteomes" id="UP000557204"/>
    </source>
</evidence>
<dbReference type="CDD" id="cd06587">
    <property type="entry name" value="VOC"/>
    <property type="match status" value="1"/>
</dbReference>
<comment type="caution">
    <text evidence="2">The sequence shown here is derived from an EMBL/GenBank/DDBJ whole genome shotgun (WGS) entry which is preliminary data.</text>
</comment>
<dbReference type="InterPro" id="IPR037523">
    <property type="entry name" value="VOC_core"/>
</dbReference>
<name>A0A849JV02_9MICO</name>
<gene>
    <name evidence="2" type="ORF">HLI28_02615</name>
</gene>
<sequence length="137" mass="14807">MVTVQRGLASFSVKDVGEARSFYEDVLGLQTKVVQDEMLILHLPGGGAIFVYPKGDDHTPASFTVFHLLVDDVDAVVDELGSRGVTPIRYEAFDHDERGVVRGFMEGGDGVWYADPSGNVIGFADGEGARLFDELVG</sequence>
<evidence type="ECO:0000313" key="2">
    <source>
        <dbReference type="EMBL" id="NNU26434.1"/>
    </source>
</evidence>
<dbReference type="InterPro" id="IPR029068">
    <property type="entry name" value="Glyas_Bleomycin-R_OHBP_Dase"/>
</dbReference>
<accession>A0A849JV02</accession>